<evidence type="ECO:0000313" key="2">
    <source>
        <dbReference type="EMBL" id="PCJ27760.1"/>
    </source>
</evidence>
<dbReference type="InterPro" id="IPR036291">
    <property type="entry name" value="NAD(P)-bd_dom_sf"/>
</dbReference>
<dbReference type="PANTHER" id="PTHR43245">
    <property type="entry name" value="BIFUNCTIONAL POLYMYXIN RESISTANCE PROTEIN ARNA"/>
    <property type="match status" value="1"/>
</dbReference>
<proteinExistence type="predicted"/>
<protein>
    <recommendedName>
        <fullName evidence="1">NAD-dependent epimerase/dehydratase domain-containing protein</fullName>
    </recommendedName>
</protein>
<dbReference type="Gene3D" id="3.40.50.720">
    <property type="entry name" value="NAD(P)-binding Rossmann-like Domain"/>
    <property type="match status" value="1"/>
</dbReference>
<name>A0A2A5B8R2_9GAMM</name>
<evidence type="ECO:0000313" key="3">
    <source>
        <dbReference type="Proteomes" id="UP000218327"/>
    </source>
</evidence>
<evidence type="ECO:0000259" key="1">
    <source>
        <dbReference type="Pfam" id="PF01370"/>
    </source>
</evidence>
<reference evidence="3" key="1">
    <citation type="submission" date="2017-08" db="EMBL/GenBank/DDBJ databases">
        <title>A dynamic microbial community with high functional redundancy inhabits the cold, oxic subseafloor aquifer.</title>
        <authorList>
            <person name="Tully B.J."/>
            <person name="Wheat C.G."/>
            <person name="Glazer B.T."/>
            <person name="Huber J.A."/>
        </authorList>
    </citation>
    <scope>NUCLEOTIDE SEQUENCE [LARGE SCALE GENOMIC DNA]</scope>
</reference>
<dbReference type="InterPro" id="IPR050177">
    <property type="entry name" value="Lipid_A_modif_metabolic_enz"/>
</dbReference>
<organism evidence="2 3">
    <name type="scientific">SAR86 cluster bacterium</name>
    <dbReference type="NCBI Taxonomy" id="2030880"/>
    <lineage>
        <taxon>Bacteria</taxon>
        <taxon>Pseudomonadati</taxon>
        <taxon>Pseudomonadota</taxon>
        <taxon>Gammaproteobacteria</taxon>
        <taxon>SAR86 cluster</taxon>
    </lineage>
</organism>
<dbReference type="Proteomes" id="UP000218327">
    <property type="component" value="Unassembled WGS sequence"/>
</dbReference>
<dbReference type="InterPro" id="IPR001509">
    <property type="entry name" value="Epimerase_deHydtase"/>
</dbReference>
<sequence length="320" mass="35172">MQSPISKILITGTTGFVGQALCRQLVKENYSIRILLRDISQAGLLPANLEAEYVVGDITDIDSMQSACANMDAVIHLAGVAHVSNDSSELSNKVNVEGMGNLIKMANEQKLKRFVFLSSSLAEAAENEKGDVTHYGKEKRAAEKLLQKIENTFDYIILRSVNVYGRGMKGNIAGMISLIYRGRLPRLPQLRSKISLLGVDDLARGLLLSLKAEDIVNKTYAITDGQAYSISDIEEAIYNALGKRLPRWRTPAVVLYLASAAAGLLSKVRGRSGSISSRTYRNLTTDNLFENEKICKDLAFEPGMTLYQALPGIVEEIKNR</sequence>
<accession>A0A2A5B8R2</accession>
<feature type="domain" description="NAD-dependent epimerase/dehydratase" evidence="1">
    <location>
        <begin position="8"/>
        <end position="220"/>
    </location>
</feature>
<dbReference type="EMBL" id="NVVJ01000005">
    <property type="protein sequence ID" value="PCJ27760.1"/>
    <property type="molecule type" value="Genomic_DNA"/>
</dbReference>
<gene>
    <name evidence="2" type="ORF">COA96_02600</name>
</gene>
<dbReference type="Pfam" id="PF01370">
    <property type="entry name" value="Epimerase"/>
    <property type="match status" value="1"/>
</dbReference>
<dbReference type="AlphaFoldDB" id="A0A2A5B8R2"/>
<comment type="caution">
    <text evidence="2">The sequence shown here is derived from an EMBL/GenBank/DDBJ whole genome shotgun (WGS) entry which is preliminary data.</text>
</comment>
<dbReference type="SUPFAM" id="SSF51735">
    <property type="entry name" value="NAD(P)-binding Rossmann-fold domains"/>
    <property type="match status" value="1"/>
</dbReference>